<dbReference type="AlphaFoldDB" id="A0A923HPJ5"/>
<accession>A0A923HPJ5</accession>
<evidence type="ECO:0000313" key="3">
    <source>
        <dbReference type="Proteomes" id="UP000627446"/>
    </source>
</evidence>
<dbReference type="Proteomes" id="UP000627446">
    <property type="component" value="Unassembled WGS sequence"/>
</dbReference>
<dbReference type="EMBL" id="JACOFZ010000001">
    <property type="protein sequence ID" value="MBC3880910.1"/>
    <property type="molecule type" value="Genomic_DNA"/>
</dbReference>
<name>A0A923HPJ5_9BURK</name>
<comment type="caution">
    <text evidence="2">The sequence shown here is derived from an EMBL/GenBank/DDBJ whole genome shotgun (WGS) entry which is preliminary data.</text>
</comment>
<protein>
    <submittedName>
        <fullName evidence="2">Excinuclease ATPase subunit</fullName>
    </submittedName>
</protein>
<reference evidence="2" key="1">
    <citation type="submission" date="2020-08" db="EMBL/GenBank/DDBJ databases">
        <title>Novel species isolated from subtropical streams in China.</title>
        <authorList>
            <person name="Lu H."/>
        </authorList>
    </citation>
    <scope>NUCLEOTIDE SEQUENCE</scope>
    <source>
        <strain evidence="2">LX22W</strain>
    </source>
</reference>
<gene>
    <name evidence="2" type="ORF">H8K36_05960</name>
</gene>
<feature type="signal peptide" evidence="1">
    <location>
        <begin position="1"/>
        <end position="26"/>
    </location>
</feature>
<organism evidence="2 3">
    <name type="scientific">Undibacterium nitidum</name>
    <dbReference type="NCBI Taxonomy" id="2762298"/>
    <lineage>
        <taxon>Bacteria</taxon>
        <taxon>Pseudomonadati</taxon>
        <taxon>Pseudomonadota</taxon>
        <taxon>Betaproteobacteria</taxon>
        <taxon>Burkholderiales</taxon>
        <taxon>Oxalobacteraceae</taxon>
        <taxon>Undibacterium</taxon>
    </lineage>
</organism>
<keyword evidence="1" id="KW-0732">Signal</keyword>
<keyword evidence="3" id="KW-1185">Reference proteome</keyword>
<dbReference type="RefSeq" id="WP_186914623.1">
    <property type="nucleotide sequence ID" value="NZ_JACOFZ010000001.1"/>
</dbReference>
<proteinExistence type="predicted"/>
<feature type="chain" id="PRO_5037042529" evidence="1">
    <location>
        <begin position="27"/>
        <end position="152"/>
    </location>
</feature>
<sequence length="152" mass="16424">MKTLISTACGLALLTTFVSVSHDAQASDRKLILPIAGAMAKNDASTRLDESIKFYFGKQATPHIEKRLASDKTSKKTNAFGKSDEKACNWVFLSSMLQLQARAKELGANAVVNIVSNYDNVEFSSETDFECHAGAIMAGVALKGDFVKISDK</sequence>
<evidence type="ECO:0000313" key="2">
    <source>
        <dbReference type="EMBL" id="MBC3880910.1"/>
    </source>
</evidence>
<evidence type="ECO:0000256" key="1">
    <source>
        <dbReference type="SAM" id="SignalP"/>
    </source>
</evidence>